<feature type="region of interest" description="Disordered" evidence="6">
    <location>
        <begin position="182"/>
        <end position="266"/>
    </location>
</feature>
<dbReference type="InterPro" id="IPR011598">
    <property type="entry name" value="bHLH_dom"/>
</dbReference>
<dbReference type="FunFam" id="4.10.280.10:FF:000022">
    <property type="entry name" value="Basic helix-loop-helix transcription factor"/>
    <property type="match status" value="1"/>
</dbReference>
<sequence>MEPAGTAVEGGDWSTFNGVHVYEEADFIAQLFPSSSLTNELDASCSFRVATTWDGHESHFDMGMVDNSIYSSDSTNSNFHWFSQESSFSGGGRTIYPTRGHENYYMSEHHQNLAANNNFMPIDFCMPEVNNYSLIQVFPGRIEGDDCLNPEMISDNMDESGANLAESEIADKHLELKREAEMSEMRLPMKDKNIDSSSNSKKRSCVSDVQNGKRNAKLKANQKLSLEGNNGGRNGQSSSSCSSEDDSNASQELNGGTTSNLSSKGITALRLNGRTRANRGSATDPQSLYARKRRERINKRLRILQNLVPNGTKVDISTMLEEAVQYVKFLQLQIKLLSSDDLWMYAPIAYNGMDIGLDLKIINSPRCSTI</sequence>
<dbReference type="InterPro" id="IPR036638">
    <property type="entry name" value="HLH_DNA-bd_sf"/>
</dbReference>
<evidence type="ECO:0000313" key="9">
    <source>
        <dbReference type="Proteomes" id="UP001279734"/>
    </source>
</evidence>
<proteinExistence type="predicted"/>
<keyword evidence="2" id="KW-0805">Transcription regulation</keyword>
<dbReference type="GO" id="GO:0048766">
    <property type="term" value="P:root hair initiation"/>
    <property type="evidence" value="ECO:0007669"/>
    <property type="project" value="UniProtKB-ARBA"/>
</dbReference>
<dbReference type="PROSITE" id="PS50888">
    <property type="entry name" value="BHLH"/>
    <property type="match status" value="1"/>
</dbReference>
<reference evidence="8" key="1">
    <citation type="submission" date="2023-05" db="EMBL/GenBank/DDBJ databases">
        <title>Nepenthes gracilis genome sequencing.</title>
        <authorList>
            <person name="Fukushima K."/>
        </authorList>
    </citation>
    <scope>NUCLEOTIDE SEQUENCE</scope>
    <source>
        <strain evidence="8">SING2019-196</strain>
    </source>
</reference>
<dbReference type="GO" id="GO:0000981">
    <property type="term" value="F:DNA-binding transcription factor activity, RNA polymerase II-specific"/>
    <property type="evidence" value="ECO:0007669"/>
    <property type="project" value="TreeGrafter"/>
</dbReference>
<evidence type="ECO:0000256" key="5">
    <source>
        <dbReference type="ARBA" id="ARBA00023242"/>
    </source>
</evidence>
<evidence type="ECO:0000313" key="8">
    <source>
        <dbReference type="EMBL" id="GMH03101.1"/>
    </source>
</evidence>
<evidence type="ECO:0000256" key="1">
    <source>
        <dbReference type="ARBA" id="ARBA00004123"/>
    </source>
</evidence>
<dbReference type="Proteomes" id="UP001279734">
    <property type="component" value="Unassembled WGS sequence"/>
</dbReference>
<dbReference type="InterPro" id="IPR045843">
    <property type="entry name" value="IND-like"/>
</dbReference>
<keyword evidence="5" id="KW-0539">Nucleus</keyword>
<dbReference type="AlphaFoldDB" id="A0AAD3S2A2"/>
<keyword evidence="4" id="KW-0804">Transcription</keyword>
<dbReference type="PANTHER" id="PTHR16223:SF338">
    <property type="entry name" value="TRANSCRIPTION FACTOR RSL2"/>
    <property type="match status" value="1"/>
</dbReference>
<dbReference type="PANTHER" id="PTHR16223">
    <property type="entry name" value="TRANSCRIPTION FACTOR BHLH83-RELATED"/>
    <property type="match status" value="1"/>
</dbReference>
<protein>
    <recommendedName>
        <fullName evidence="7">BHLH domain-containing protein</fullName>
    </recommendedName>
</protein>
<evidence type="ECO:0000256" key="3">
    <source>
        <dbReference type="ARBA" id="ARBA00023125"/>
    </source>
</evidence>
<dbReference type="SMART" id="SM00353">
    <property type="entry name" value="HLH"/>
    <property type="match status" value="1"/>
</dbReference>
<comment type="subcellular location">
    <subcellularLocation>
        <location evidence="1">Nucleus</location>
    </subcellularLocation>
</comment>
<evidence type="ECO:0000256" key="2">
    <source>
        <dbReference type="ARBA" id="ARBA00023015"/>
    </source>
</evidence>
<keyword evidence="3" id="KW-0238">DNA-binding</keyword>
<dbReference type="GO" id="GO:0005634">
    <property type="term" value="C:nucleus"/>
    <property type="evidence" value="ECO:0007669"/>
    <property type="project" value="UniProtKB-SubCell"/>
</dbReference>
<feature type="compositionally biased region" description="Basic and acidic residues" evidence="6">
    <location>
        <begin position="182"/>
        <end position="194"/>
    </location>
</feature>
<dbReference type="SUPFAM" id="SSF47459">
    <property type="entry name" value="HLH, helix-loop-helix DNA-binding domain"/>
    <property type="match status" value="1"/>
</dbReference>
<dbReference type="CDD" id="cd11454">
    <property type="entry name" value="bHLH_AtIND_like"/>
    <property type="match status" value="1"/>
</dbReference>
<dbReference type="Pfam" id="PF00010">
    <property type="entry name" value="HLH"/>
    <property type="match status" value="1"/>
</dbReference>
<accession>A0AAD3S2A2</accession>
<evidence type="ECO:0000259" key="7">
    <source>
        <dbReference type="PROSITE" id="PS50888"/>
    </source>
</evidence>
<gene>
    <name evidence="8" type="ORF">Nepgr_004940</name>
</gene>
<dbReference type="GO" id="GO:0046983">
    <property type="term" value="F:protein dimerization activity"/>
    <property type="evidence" value="ECO:0007669"/>
    <property type="project" value="InterPro"/>
</dbReference>
<organism evidence="8 9">
    <name type="scientific">Nepenthes gracilis</name>
    <name type="common">Slender pitcher plant</name>
    <dbReference type="NCBI Taxonomy" id="150966"/>
    <lineage>
        <taxon>Eukaryota</taxon>
        <taxon>Viridiplantae</taxon>
        <taxon>Streptophyta</taxon>
        <taxon>Embryophyta</taxon>
        <taxon>Tracheophyta</taxon>
        <taxon>Spermatophyta</taxon>
        <taxon>Magnoliopsida</taxon>
        <taxon>eudicotyledons</taxon>
        <taxon>Gunneridae</taxon>
        <taxon>Pentapetalae</taxon>
        <taxon>Caryophyllales</taxon>
        <taxon>Nepenthaceae</taxon>
        <taxon>Nepenthes</taxon>
    </lineage>
</organism>
<feature type="compositionally biased region" description="Polar residues" evidence="6">
    <location>
        <begin position="251"/>
        <end position="265"/>
    </location>
</feature>
<comment type="caution">
    <text evidence="8">The sequence shown here is derived from an EMBL/GenBank/DDBJ whole genome shotgun (WGS) entry which is preliminary data.</text>
</comment>
<dbReference type="EMBL" id="BSYO01000004">
    <property type="protein sequence ID" value="GMH03101.1"/>
    <property type="molecule type" value="Genomic_DNA"/>
</dbReference>
<evidence type="ECO:0000256" key="6">
    <source>
        <dbReference type="SAM" id="MobiDB-lite"/>
    </source>
</evidence>
<evidence type="ECO:0000256" key="4">
    <source>
        <dbReference type="ARBA" id="ARBA00023163"/>
    </source>
</evidence>
<feature type="domain" description="BHLH" evidence="7">
    <location>
        <begin position="281"/>
        <end position="330"/>
    </location>
</feature>
<dbReference type="Gene3D" id="4.10.280.10">
    <property type="entry name" value="Helix-loop-helix DNA-binding domain"/>
    <property type="match status" value="1"/>
</dbReference>
<dbReference type="GO" id="GO:0000978">
    <property type="term" value="F:RNA polymerase II cis-regulatory region sequence-specific DNA binding"/>
    <property type="evidence" value="ECO:0007669"/>
    <property type="project" value="TreeGrafter"/>
</dbReference>
<keyword evidence="9" id="KW-1185">Reference proteome</keyword>
<name>A0AAD3S2A2_NEPGR</name>